<dbReference type="GO" id="GO:0007165">
    <property type="term" value="P:signal transduction"/>
    <property type="evidence" value="ECO:0007669"/>
    <property type="project" value="TreeGrafter"/>
</dbReference>
<comment type="caution">
    <text evidence="7">The sequence shown here is derived from an EMBL/GenBank/DDBJ whole genome shotgun (WGS) entry which is preliminary data.</text>
</comment>
<proteinExistence type="predicted"/>
<dbReference type="Gene3D" id="1.10.510.10">
    <property type="entry name" value="Transferase(Phosphotransferase) domain 1"/>
    <property type="match status" value="2"/>
</dbReference>
<evidence type="ECO:0000259" key="6">
    <source>
        <dbReference type="PROSITE" id="PS50011"/>
    </source>
</evidence>
<dbReference type="Proteomes" id="UP000029725">
    <property type="component" value="Unassembled WGS sequence"/>
</dbReference>
<dbReference type="SUPFAM" id="SSF56112">
    <property type="entry name" value="Protein kinase-like (PK-like)"/>
    <property type="match status" value="1"/>
</dbReference>
<evidence type="ECO:0000256" key="2">
    <source>
        <dbReference type="ARBA" id="ARBA00022679"/>
    </source>
</evidence>
<dbReference type="EMBL" id="JMKJ01000015">
    <property type="protein sequence ID" value="KGG53066.1"/>
    <property type="molecule type" value="Genomic_DNA"/>
</dbReference>
<name>A0A098VZ89_9MICR</name>
<dbReference type="PROSITE" id="PS50011">
    <property type="entry name" value="PROTEIN_KINASE_DOM"/>
    <property type="match status" value="1"/>
</dbReference>
<dbReference type="InterPro" id="IPR011009">
    <property type="entry name" value="Kinase-like_dom_sf"/>
</dbReference>
<dbReference type="GO" id="GO:0005524">
    <property type="term" value="F:ATP binding"/>
    <property type="evidence" value="ECO:0007669"/>
    <property type="project" value="UniProtKB-KW"/>
</dbReference>
<keyword evidence="5" id="KW-0067">ATP-binding</keyword>
<keyword evidence="4 7" id="KW-0418">Kinase</keyword>
<evidence type="ECO:0000313" key="7">
    <source>
        <dbReference type="EMBL" id="KGG53066.1"/>
    </source>
</evidence>
<dbReference type="InterPro" id="IPR008271">
    <property type="entry name" value="Ser/Thr_kinase_AS"/>
</dbReference>
<dbReference type="AlphaFoldDB" id="A0A098VZ89"/>
<dbReference type="PANTHER" id="PTHR43895:SF150">
    <property type="entry name" value="SERINE_THREONINE-PROTEIN KINASE STK11"/>
    <property type="match status" value="1"/>
</dbReference>
<dbReference type="OrthoDB" id="4062651at2759"/>
<dbReference type="HOGENOM" id="CLU_056037_0_0_1"/>
<reference evidence="7 8" key="1">
    <citation type="submission" date="2014-04" db="EMBL/GenBank/DDBJ databases">
        <title>A new species of microsporidia sheds light on the evolution of extreme parasitism.</title>
        <authorList>
            <person name="Haag K.L."/>
            <person name="James T.Y."/>
            <person name="Larsson R."/>
            <person name="Schaer T.M."/>
            <person name="Refardt D."/>
            <person name="Pombert J.-F."/>
            <person name="Ebert D."/>
        </authorList>
    </citation>
    <scope>NUCLEOTIDE SEQUENCE [LARGE SCALE GENOMIC DNA]</scope>
    <source>
        <strain evidence="7 8">UGP3</strain>
        <tissue evidence="7">Spores</tissue>
    </source>
</reference>
<dbReference type="GeneID" id="25258054"/>
<dbReference type="VEuPathDB" id="MicrosporidiaDB:DI09_113p70"/>
<keyword evidence="1 7" id="KW-0723">Serine/threonine-protein kinase</keyword>
<dbReference type="SMART" id="SM00220">
    <property type="entry name" value="S_TKc"/>
    <property type="match status" value="1"/>
</dbReference>
<keyword evidence="3" id="KW-0547">Nucleotide-binding</keyword>
<evidence type="ECO:0000256" key="5">
    <source>
        <dbReference type="ARBA" id="ARBA00022840"/>
    </source>
</evidence>
<evidence type="ECO:0000256" key="4">
    <source>
        <dbReference type="ARBA" id="ARBA00022777"/>
    </source>
</evidence>
<organism evidence="7 8">
    <name type="scientific">Mitosporidium daphniae</name>
    <dbReference type="NCBI Taxonomy" id="1485682"/>
    <lineage>
        <taxon>Eukaryota</taxon>
        <taxon>Fungi</taxon>
        <taxon>Fungi incertae sedis</taxon>
        <taxon>Microsporidia</taxon>
        <taxon>Mitosporidium</taxon>
    </lineage>
</organism>
<feature type="domain" description="Protein kinase" evidence="6">
    <location>
        <begin position="1"/>
        <end position="300"/>
    </location>
</feature>
<dbReference type="GO" id="GO:0004674">
    <property type="term" value="F:protein serine/threonine kinase activity"/>
    <property type="evidence" value="ECO:0007669"/>
    <property type="project" value="UniProtKB-KW"/>
</dbReference>
<dbReference type="RefSeq" id="XP_013239502.1">
    <property type="nucleotide sequence ID" value="XM_013384048.1"/>
</dbReference>
<gene>
    <name evidence="7" type="ORF">DI09_113p70</name>
</gene>
<evidence type="ECO:0000256" key="1">
    <source>
        <dbReference type="ARBA" id="ARBA00022527"/>
    </source>
</evidence>
<keyword evidence="8" id="KW-1185">Reference proteome</keyword>
<keyword evidence="2" id="KW-0808">Transferase</keyword>
<evidence type="ECO:0000256" key="3">
    <source>
        <dbReference type="ARBA" id="ARBA00022741"/>
    </source>
</evidence>
<accession>A0A098VZ89</accession>
<sequence>MTQSKKEELMRVITGDFLIKEILNPYDPSFTEREFSIQKNLLDERIVRVYYKSGNMIFMEYVKGADLFSKPRSWKGNSKIFAYIFKEIAEGVKFMHQNGIVHGDLKSENILISKKGDVKIADFGGAVEIKRVNAKGAGKTERTDLGEKPYSTKEYTFTSTKGFCAPELIDEKSVEPKEFMEIVIGKKEVTQGWIALKNDGELNFKVKSDSFPTKRSDVFSFAATVVDFFITKDGARYDRNYYAFQDDQEKDQKGLNKYRDIFNLLKKIDRKLAKIIHQALDPSPEKRPNIEKILECLKKLDCCTKDEFKEFAAKFEEPKMIPYKKRSNNDSGNSDIEKKKLKTDCDYSSIKLSF</sequence>
<dbReference type="PROSITE" id="PS00108">
    <property type="entry name" value="PROTEIN_KINASE_ST"/>
    <property type="match status" value="1"/>
</dbReference>
<evidence type="ECO:0000313" key="8">
    <source>
        <dbReference type="Proteomes" id="UP000029725"/>
    </source>
</evidence>
<protein>
    <submittedName>
        <fullName evidence="7">Putative serine/threonine protein kinase</fullName>
    </submittedName>
</protein>
<dbReference type="Pfam" id="PF00069">
    <property type="entry name" value="Pkinase"/>
    <property type="match status" value="1"/>
</dbReference>
<dbReference type="PANTHER" id="PTHR43895">
    <property type="entry name" value="CALCIUM/CALMODULIN-DEPENDENT PROTEIN KINASE KINASE-RELATED"/>
    <property type="match status" value="1"/>
</dbReference>
<dbReference type="InterPro" id="IPR000719">
    <property type="entry name" value="Prot_kinase_dom"/>
</dbReference>